<evidence type="ECO:0000313" key="3">
    <source>
        <dbReference type="Proteomes" id="UP000796761"/>
    </source>
</evidence>
<keyword evidence="3" id="KW-1185">Reference proteome</keyword>
<sequence>MTPPSQQTRLKQPQGTISLMDTRDPHRGNPSHWPSASPRKETLTTLPVSAPAPSMFQLDAIPTCNLVNFWKE</sequence>
<accession>A0A8K1G1M7</accession>
<feature type="region of interest" description="Disordered" evidence="1">
    <location>
        <begin position="1"/>
        <end position="41"/>
    </location>
</feature>
<evidence type="ECO:0000256" key="1">
    <source>
        <dbReference type="SAM" id="MobiDB-lite"/>
    </source>
</evidence>
<protein>
    <submittedName>
        <fullName evidence="2">Uncharacterized protein</fullName>
    </submittedName>
</protein>
<comment type="caution">
    <text evidence="2">The sequence shown here is derived from an EMBL/GenBank/DDBJ whole genome shotgun (WGS) entry which is preliminary data.</text>
</comment>
<organism evidence="2 3">
    <name type="scientific">Zosterops borbonicus</name>
    <dbReference type="NCBI Taxonomy" id="364589"/>
    <lineage>
        <taxon>Eukaryota</taxon>
        <taxon>Metazoa</taxon>
        <taxon>Chordata</taxon>
        <taxon>Craniata</taxon>
        <taxon>Vertebrata</taxon>
        <taxon>Euteleostomi</taxon>
        <taxon>Archelosauria</taxon>
        <taxon>Archosauria</taxon>
        <taxon>Dinosauria</taxon>
        <taxon>Saurischia</taxon>
        <taxon>Theropoda</taxon>
        <taxon>Coelurosauria</taxon>
        <taxon>Aves</taxon>
        <taxon>Neognathae</taxon>
        <taxon>Neoaves</taxon>
        <taxon>Telluraves</taxon>
        <taxon>Australaves</taxon>
        <taxon>Passeriformes</taxon>
        <taxon>Sylvioidea</taxon>
        <taxon>Zosteropidae</taxon>
        <taxon>Zosterops</taxon>
    </lineage>
</organism>
<reference evidence="2" key="1">
    <citation type="submission" date="2019-04" db="EMBL/GenBank/DDBJ databases">
        <title>Genome assembly of Zosterops borbonicus 15179.</title>
        <authorList>
            <person name="Leroy T."/>
            <person name="Anselmetti Y."/>
            <person name="Tilak M.-K."/>
            <person name="Nabholz B."/>
        </authorList>
    </citation>
    <scope>NUCLEOTIDE SEQUENCE</scope>
    <source>
        <strain evidence="2">HGM_15179</strain>
        <tissue evidence="2">Muscle</tissue>
    </source>
</reference>
<dbReference type="EMBL" id="SWJQ01000948">
    <property type="protein sequence ID" value="TRZ10046.1"/>
    <property type="molecule type" value="Genomic_DNA"/>
</dbReference>
<gene>
    <name evidence="2" type="ORF">HGM15179_017057</name>
</gene>
<feature type="non-terminal residue" evidence="2">
    <location>
        <position position="72"/>
    </location>
</feature>
<name>A0A8K1G1M7_9PASS</name>
<proteinExistence type="predicted"/>
<feature type="compositionally biased region" description="Polar residues" evidence="1">
    <location>
        <begin position="1"/>
        <end position="19"/>
    </location>
</feature>
<dbReference type="AlphaFoldDB" id="A0A8K1G1M7"/>
<evidence type="ECO:0000313" key="2">
    <source>
        <dbReference type="EMBL" id="TRZ10046.1"/>
    </source>
</evidence>
<dbReference type="Proteomes" id="UP000796761">
    <property type="component" value="Unassembled WGS sequence"/>
</dbReference>